<gene>
    <name evidence="4" type="primary">GIN1_38</name>
    <name evidence="4" type="ORF">AAF712_010882</name>
</gene>
<accession>A0ABR2ZKR0</accession>
<dbReference type="InterPro" id="IPR050987">
    <property type="entry name" value="AtrR-like"/>
</dbReference>
<keyword evidence="3" id="KW-0812">Transmembrane</keyword>
<protein>
    <submittedName>
        <fullName evidence="4">Gypsy retrotransposon integrase-like protein 1</fullName>
    </submittedName>
</protein>
<dbReference type="PANTHER" id="PTHR46910">
    <property type="entry name" value="TRANSCRIPTION FACTOR PDR1"/>
    <property type="match status" value="1"/>
</dbReference>
<dbReference type="EMBL" id="JBBXMP010000110">
    <property type="protein sequence ID" value="KAL0062252.1"/>
    <property type="molecule type" value="Genomic_DNA"/>
</dbReference>
<proteinExistence type="predicted"/>
<feature type="region of interest" description="Disordered" evidence="2">
    <location>
        <begin position="293"/>
        <end position="331"/>
    </location>
</feature>
<keyword evidence="1" id="KW-0539">Nucleus</keyword>
<comment type="caution">
    <text evidence="4">The sequence shown here is derived from an EMBL/GenBank/DDBJ whole genome shotgun (WGS) entry which is preliminary data.</text>
</comment>
<keyword evidence="3" id="KW-0472">Membrane</keyword>
<sequence>MSTFKGMPRAMRTDDFDLPLPLECDDEYWAWEEQAKTDHENSDQDFKQPADRPSRMSYWVVFLKLLGIVAFAQGTLYTVQKTNVWTRMGMTEMEWNENIVGELDSALNAWIGTVPAHLKWNPNRVHYPGYNPKKSNPFFEQSTILYVNYWAQIIVHKPFLTTTPSPVPSSAATKGQAPGWRFPSIAICTNAARSAVRLVEIAQRRDSELQQGRDCRFPLSFIMSAVISSATTLFVNVWRARGTTNQSTSNTFQDLGDVYRCFEILRRWEHVSQVSGRFCDILNGMLSAYGLPSSSSMESYFTRGTRRGRDENDGEETSDAHNDSSGETQNPNLTRLIAAHPRPIAGPGRVYSSNLAVPNSSVAEPRGGEECSAPGPDTVHQVYDSERQSYVLGQAQNSSPHDSHVARYHHISLPVSSEELVRKDQRFWGPHPAIWTHVITATKPRVGLVEEETQ</sequence>
<feature type="transmembrane region" description="Helical" evidence="3">
    <location>
        <begin position="56"/>
        <end position="79"/>
    </location>
</feature>
<reference evidence="4 5" key="1">
    <citation type="submission" date="2024-05" db="EMBL/GenBank/DDBJ databases">
        <title>A draft genome resource for the thread blight pathogen Marasmius tenuissimus strain MS-2.</title>
        <authorList>
            <person name="Yulfo-Soto G.E."/>
            <person name="Baruah I.K."/>
            <person name="Amoako-Attah I."/>
            <person name="Bukari Y."/>
            <person name="Meinhardt L.W."/>
            <person name="Bailey B.A."/>
            <person name="Cohen S.P."/>
        </authorList>
    </citation>
    <scope>NUCLEOTIDE SEQUENCE [LARGE SCALE GENOMIC DNA]</scope>
    <source>
        <strain evidence="4 5">MS-2</strain>
    </source>
</reference>
<evidence type="ECO:0000256" key="2">
    <source>
        <dbReference type="SAM" id="MobiDB-lite"/>
    </source>
</evidence>
<dbReference type="CDD" id="cd12148">
    <property type="entry name" value="fungal_TF_MHR"/>
    <property type="match status" value="1"/>
</dbReference>
<keyword evidence="3" id="KW-1133">Transmembrane helix</keyword>
<evidence type="ECO:0000256" key="1">
    <source>
        <dbReference type="ARBA" id="ARBA00023242"/>
    </source>
</evidence>
<evidence type="ECO:0000256" key="3">
    <source>
        <dbReference type="SAM" id="Phobius"/>
    </source>
</evidence>
<keyword evidence="5" id="KW-1185">Reference proteome</keyword>
<evidence type="ECO:0000313" key="5">
    <source>
        <dbReference type="Proteomes" id="UP001437256"/>
    </source>
</evidence>
<organism evidence="4 5">
    <name type="scientific">Marasmius tenuissimus</name>
    <dbReference type="NCBI Taxonomy" id="585030"/>
    <lineage>
        <taxon>Eukaryota</taxon>
        <taxon>Fungi</taxon>
        <taxon>Dikarya</taxon>
        <taxon>Basidiomycota</taxon>
        <taxon>Agaricomycotina</taxon>
        <taxon>Agaricomycetes</taxon>
        <taxon>Agaricomycetidae</taxon>
        <taxon>Agaricales</taxon>
        <taxon>Marasmiineae</taxon>
        <taxon>Marasmiaceae</taxon>
        <taxon>Marasmius</taxon>
    </lineage>
</organism>
<dbReference type="Proteomes" id="UP001437256">
    <property type="component" value="Unassembled WGS sequence"/>
</dbReference>
<dbReference type="PANTHER" id="PTHR46910:SF38">
    <property type="entry name" value="ZN(2)-C6 FUNGAL-TYPE DOMAIN-CONTAINING PROTEIN"/>
    <property type="match status" value="1"/>
</dbReference>
<name>A0ABR2ZKR0_9AGAR</name>
<evidence type="ECO:0000313" key="4">
    <source>
        <dbReference type="EMBL" id="KAL0062252.1"/>
    </source>
</evidence>